<dbReference type="RefSeq" id="WP_004515475.1">
    <property type="nucleotide sequence ID" value="NZ_FNOF01000009.1"/>
</dbReference>
<dbReference type="Proteomes" id="UP000182573">
    <property type="component" value="Unassembled WGS sequence"/>
</dbReference>
<sequence>MTGQTEPSTARKQAPERDTGSDGFRSDAAATYAVLAECWREPTEQLTEAVETGELAPVVGDIGSVDLRCLRAEYTRLFIGPAGPPCPPYESVYRDGDDPDELGPVKGPATTAVVRWYSEFGVRPAAAHSDLPDHIATELEFAAYLAEEGFDEQLDQFFEEHLAVWADEFLEQVETATREAFYASLATTTRKALSR</sequence>
<name>A0A1H2XA30_HALVA</name>
<proteinExistence type="predicted"/>
<dbReference type="InterPro" id="IPR020945">
    <property type="entry name" value="DMSO/NO3_reduct_chaperone"/>
</dbReference>
<dbReference type="PANTHER" id="PTHR34227">
    <property type="entry name" value="CHAPERONE PROTEIN YCDY"/>
    <property type="match status" value="1"/>
</dbReference>
<dbReference type="SUPFAM" id="SSF89155">
    <property type="entry name" value="TorD-like"/>
    <property type="match status" value="1"/>
</dbReference>
<dbReference type="Gene3D" id="1.10.3480.10">
    <property type="entry name" value="TorD-like"/>
    <property type="match status" value="1"/>
</dbReference>
<dbReference type="STRING" id="28442.SAMN05443574_10928"/>
<dbReference type="EMBL" id="FNOF01000009">
    <property type="protein sequence ID" value="SDW89671.1"/>
    <property type="molecule type" value="Genomic_DNA"/>
</dbReference>
<organism evidence="3 4">
    <name type="scientific">Haloarcula vallismortis</name>
    <name type="common">Halobacterium vallismortis</name>
    <dbReference type="NCBI Taxonomy" id="28442"/>
    <lineage>
        <taxon>Archaea</taxon>
        <taxon>Methanobacteriati</taxon>
        <taxon>Methanobacteriota</taxon>
        <taxon>Stenosarchaea group</taxon>
        <taxon>Halobacteria</taxon>
        <taxon>Halobacteriales</taxon>
        <taxon>Haloarculaceae</taxon>
        <taxon>Haloarcula</taxon>
    </lineage>
</organism>
<dbReference type="InterPro" id="IPR036411">
    <property type="entry name" value="TorD-like_sf"/>
</dbReference>
<evidence type="ECO:0000256" key="1">
    <source>
        <dbReference type="ARBA" id="ARBA00023186"/>
    </source>
</evidence>
<dbReference type="InterPro" id="IPR050289">
    <property type="entry name" value="TorD/DmsD_chaperones"/>
</dbReference>
<dbReference type="AlphaFoldDB" id="A0A1H2XA30"/>
<keyword evidence="1" id="KW-0143">Chaperone</keyword>
<dbReference type="PANTHER" id="PTHR34227:SF1">
    <property type="entry name" value="DIMETHYL SULFOXIDE REDUCTASE CHAPERONE-RELATED"/>
    <property type="match status" value="1"/>
</dbReference>
<evidence type="ECO:0000256" key="2">
    <source>
        <dbReference type="SAM" id="MobiDB-lite"/>
    </source>
</evidence>
<protein>
    <submittedName>
        <fullName evidence="3">Chaperone TorD involved in molybdoenzyme TorA maturation</fullName>
    </submittedName>
</protein>
<feature type="compositionally biased region" description="Polar residues" evidence="2">
    <location>
        <begin position="1"/>
        <end position="11"/>
    </location>
</feature>
<evidence type="ECO:0000313" key="3">
    <source>
        <dbReference type="EMBL" id="SDW89671.1"/>
    </source>
</evidence>
<evidence type="ECO:0000313" key="4">
    <source>
        <dbReference type="Proteomes" id="UP000182573"/>
    </source>
</evidence>
<reference evidence="3 4" key="1">
    <citation type="submission" date="2016-10" db="EMBL/GenBank/DDBJ databases">
        <authorList>
            <person name="de Groot N.N."/>
        </authorList>
    </citation>
    <scope>NUCLEOTIDE SEQUENCE [LARGE SCALE GENOMIC DNA]</scope>
    <source>
        <strain evidence="3 4">DSM 3756</strain>
    </source>
</reference>
<dbReference type="Pfam" id="PF02613">
    <property type="entry name" value="Nitrate_red_del"/>
    <property type="match status" value="1"/>
</dbReference>
<gene>
    <name evidence="3" type="ORF">SAMN05443574_10928</name>
</gene>
<accession>A0A1H2XA30</accession>
<feature type="region of interest" description="Disordered" evidence="2">
    <location>
        <begin position="1"/>
        <end position="26"/>
    </location>
</feature>